<accession>A0A1W6MRG2</accession>
<dbReference type="KEGG" id="mbry:B1812_02765"/>
<keyword evidence="1" id="KW-0732">Signal</keyword>
<feature type="chain" id="PRO_5012800349" description="Peptidase C51 domain-containing protein" evidence="1">
    <location>
        <begin position="24"/>
        <end position="219"/>
    </location>
</feature>
<dbReference type="PROSITE" id="PS51257">
    <property type="entry name" value="PROKAR_LIPOPROTEIN"/>
    <property type="match status" value="1"/>
</dbReference>
<evidence type="ECO:0000313" key="3">
    <source>
        <dbReference type="Proteomes" id="UP000193978"/>
    </source>
</evidence>
<feature type="signal peptide" evidence="1">
    <location>
        <begin position="1"/>
        <end position="23"/>
    </location>
</feature>
<dbReference type="EMBL" id="CP019948">
    <property type="protein sequence ID" value="ARN80184.1"/>
    <property type="molecule type" value="Genomic_DNA"/>
</dbReference>
<evidence type="ECO:0000313" key="2">
    <source>
        <dbReference type="EMBL" id="ARN80184.1"/>
    </source>
</evidence>
<protein>
    <recommendedName>
        <fullName evidence="4">Peptidase C51 domain-containing protein</fullName>
    </recommendedName>
</protein>
<dbReference type="AlphaFoldDB" id="A0A1W6MRG2"/>
<name>A0A1W6MRG2_9HYPH</name>
<evidence type="ECO:0000256" key="1">
    <source>
        <dbReference type="SAM" id="SignalP"/>
    </source>
</evidence>
<dbReference type="RefSeq" id="WP_199769021.1">
    <property type="nucleotide sequence ID" value="NZ_AP027149.1"/>
</dbReference>
<keyword evidence="3" id="KW-1185">Reference proteome</keyword>
<proteinExistence type="predicted"/>
<reference evidence="2 3" key="1">
    <citation type="submission" date="2017-02" db="EMBL/GenBank/DDBJ databases">
        <authorList>
            <person name="Peterson S.W."/>
        </authorList>
    </citation>
    <scope>NUCLEOTIDE SEQUENCE [LARGE SCALE GENOMIC DNA]</scope>
    <source>
        <strain evidence="2 3">S285</strain>
    </source>
</reference>
<sequence length="219" mass="23828">MIPLRRSLIAVALLACLFSSSCDRPQEAVVTPRAREMTRVLESMDVPSRWIAGQHVDWQSGLPDGVPMRSAGRHTHCSAFVAAAAQRLGVYILRPPEHSQKLLANAQNEWLAEEGAAAGWKRLDGPAEAQDAANRGLLVVASYRSHRASKPGHIAVIRPAERSAYETALFGPDVIQAGAVNSNSINIRRAFAGHPSAWRDNEIDYYAHPVHLGETGGDR</sequence>
<organism evidence="2 3">
    <name type="scientific">Methylocystis bryophila</name>
    <dbReference type="NCBI Taxonomy" id="655015"/>
    <lineage>
        <taxon>Bacteria</taxon>
        <taxon>Pseudomonadati</taxon>
        <taxon>Pseudomonadota</taxon>
        <taxon>Alphaproteobacteria</taxon>
        <taxon>Hyphomicrobiales</taxon>
        <taxon>Methylocystaceae</taxon>
        <taxon>Methylocystis</taxon>
    </lineage>
</organism>
<evidence type="ECO:0008006" key="4">
    <source>
        <dbReference type="Google" id="ProtNLM"/>
    </source>
</evidence>
<dbReference type="Gene3D" id="3.90.1720.10">
    <property type="entry name" value="endopeptidase domain like (from Nostoc punctiforme)"/>
    <property type="match status" value="1"/>
</dbReference>
<dbReference type="Proteomes" id="UP000193978">
    <property type="component" value="Chromosome"/>
</dbReference>
<gene>
    <name evidence="2" type="ORF">B1812_02765</name>
</gene>
<dbReference type="STRING" id="655015.B1812_02765"/>